<evidence type="ECO:0008006" key="4">
    <source>
        <dbReference type="Google" id="ProtNLM"/>
    </source>
</evidence>
<feature type="chain" id="PRO_5017549376" description="DUF2393 domain-containing protein" evidence="1">
    <location>
        <begin position="26"/>
        <end position="248"/>
    </location>
</feature>
<dbReference type="AlphaFoldDB" id="A0A3E1NI05"/>
<dbReference type="EMBL" id="QTJU01000004">
    <property type="protein sequence ID" value="RFM27566.1"/>
    <property type="molecule type" value="Genomic_DNA"/>
</dbReference>
<keyword evidence="1" id="KW-0732">Signal</keyword>
<gene>
    <name evidence="2" type="ORF">DXN05_12655</name>
</gene>
<feature type="signal peptide" evidence="1">
    <location>
        <begin position="1"/>
        <end position="25"/>
    </location>
</feature>
<evidence type="ECO:0000256" key="1">
    <source>
        <dbReference type="SAM" id="SignalP"/>
    </source>
</evidence>
<proteinExistence type="predicted"/>
<organism evidence="2 3">
    <name type="scientific">Deminuibacter soli</name>
    <dbReference type="NCBI Taxonomy" id="2291815"/>
    <lineage>
        <taxon>Bacteria</taxon>
        <taxon>Pseudomonadati</taxon>
        <taxon>Bacteroidota</taxon>
        <taxon>Chitinophagia</taxon>
        <taxon>Chitinophagales</taxon>
        <taxon>Chitinophagaceae</taxon>
        <taxon>Deminuibacter</taxon>
    </lineage>
</organism>
<dbReference type="RefSeq" id="WP_116847643.1">
    <property type="nucleotide sequence ID" value="NZ_QTJU01000004.1"/>
</dbReference>
<dbReference type="Proteomes" id="UP000261284">
    <property type="component" value="Unassembled WGS sequence"/>
</dbReference>
<dbReference type="OrthoDB" id="666341at2"/>
<reference evidence="2 3" key="1">
    <citation type="submission" date="2018-08" db="EMBL/GenBank/DDBJ databases">
        <title>Chitinophagaceae sp. K23C18032701, a novel bacterium isolated from forest soil.</title>
        <authorList>
            <person name="Wang C."/>
        </authorList>
    </citation>
    <scope>NUCLEOTIDE SEQUENCE [LARGE SCALE GENOMIC DNA]</scope>
    <source>
        <strain evidence="2 3">K23C18032701</strain>
    </source>
</reference>
<keyword evidence="3" id="KW-1185">Reference proteome</keyword>
<protein>
    <recommendedName>
        <fullName evidence="4">DUF2393 domain-containing protein</fullName>
    </recommendedName>
</protein>
<comment type="caution">
    <text evidence="2">The sequence shown here is derived from an EMBL/GenBank/DDBJ whole genome shotgun (WGS) entry which is preliminary data.</text>
</comment>
<accession>A0A3E1NI05</accession>
<sequence length="248" mass="25806">MMKPISALATLTLLAVLLLTNCSKKNDSPVAPPANAGCMSDQLSLTETNVTDATSQHTALITFDVKNTGTTNYDVAGGSNAVYVKLTVTTTNGKTYATQTILPVSSVEAGKIASAAVMADYGAGNQYKSYKVDQLYCVAGGTQPAGACFADQLKLNSTAVQDATSQHTVLLTFDVKNSGTADYDVAKGSRPVYAKVTVTTTNNKSYSTESILPVSAVAAGATASATLMADYGAGNSYQSWKLEQVYCK</sequence>
<evidence type="ECO:0000313" key="2">
    <source>
        <dbReference type="EMBL" id="RFM27566.1"/>
    </source>
</evidence>
<name>A0A3E1NI05_9BACT</name>
<evidence type="ECO:0000313" key="3">
    <source>
        <dbReference type="Proteomes" id="UP000261284"/>
    </source>
</evidence>